<evidence type="ECO:0000313" key="2">
    <source>
        <dbReference type="EMBL" id="ESS64363.1"/>
    </source>
</evidence>
<sequence length="738" mass="82344">MLPIVQEYMTECAQRRVEPYYGFIEHAGAGEIVTDLDFAPLHSVRVFTSTLLRCGPRSIAARGPKLQVLALRYDSNKGMHHPPRQSKRRVSYTTLLSQRLPEDVIVAAQNRPVLRSLIDGVRVACMTYTGHLVRVELCGLPLSEIREAVARLFDVLQHCGFLRVLNLNKSKLTDQLFTRLTTTVNTFPSLKEGHFSECGLTDGSARGIHSLILLNRGREQNAMWRASLRDGGDGHVATFARGLEVLDLSGNCLSDATIRRLGLAIAHDASLRVIDMSRNTVTTAGLKEFLQRGTLQESAVESLDLSKNLIDTKDKFFVGDNFACQQKYGEQLLLTRLDSRERHRSASTAPQLEVSGATVPQLRSSAADGALLEIHHPRAVSPEDVGAGGLRSRESSPAAVLDTREENAEVCSQLLRCPGMERLQTNRSTWTASPEMFDRQSNASRRNGDRKASERSRFSYQETGKQQENQPRHNQCPPPHQTAVPFFPPLLFAPTGSGDGSQQQQQQQQWCGVPLYVPVPVSSLGAMAMPPPARSTRDVAVGTSPQPDTMQQSTSRSLSTTPLADGDVTDGGTAFEKMMMEPLQTNDWELADWRRNEQRFLESLIVRLESHENATTEMLERNYQTTCDRLGAIQEEFSRQIYELLQEQRVGAERFRGELREELLSERQQQQQQQDPEAAMAEQLAQLIDTGMKRIHDQMERRSASASGTAAKTAGVDLQQPTQEYLRVVKERLSSLGW</sequence>
<dbReference type="OrthoDB" id="251871at2759"/>
<protein>
    <recommendedName>
        <fullName evidence="4">Leucine-rich repeat protein</fullName>
    </recommendedName>
</protein>
<feature type="region of interest" description="Disordered" evidence="1">
    <location>
        <begin position="425"/>
        <end position="509"/>
    </location>
</feature>
<dbReference type="AlphaFoldDB" id="V5BIN7"/>
<organism evidence="2 3">
    <name type="scientific">Trypanosoma cruzi Dm28c</name>
    <dbReference type="NCBI Taxonomy" id="1416333"/>
    <lineage>
        <taxon>Eukaryota</taxon>
        <taxon>Discoba</taxon>
        <taxon>Euglenozoa</taxon>
        <taxon>Kinetoplastea</taxon>
        <taxon>Metakinetoplastina</taxon>
        <taxon>Trypanosomatida</taxon>
        <taxon>Trypanosomatidae</taxon>
        <taxon>Trypanosoma</taxon>
        <taxon>Schizotrypanum</taxon>
    </lineage>
</organism>
<proteinExistence type="predicted"/>
<feature type="compositionally biased region" description="Basic and acidic residues" evidence="1">
    <location>
        <begin position="446"/>
        <end position="457"/>
    </location>
</feature>
<dbReference type="EMBL" id="AYLP01000092">
    <property type="protein sequence ID" value="ESS64363.1"/>
    <property type="molecule type" value="Genomic_DNA"/>
</dbReference>
<evidence type="ECO:0008006" key="4">
    <source>
        <dbReference type="Google" id="ProtNLM"/>
    </source>
</evidence>
<dbReference type="Proteomes" id="UP000017861">
    <property type="component" value="Unassembled WGS sequence"/>
</dbReference>
<dbReference type="SMART" id="SM00368">
    <property type="entry name" value="LRR_RI"/>
    <property type="match status" value="2"/>
</dbReference>
<accession>V5BIN7</accession>
<evidence type="ECO:0000256" key="1">
    <source>
        <dbReference type="SAM" id="MobiDB-lite"/>
    </source>
</evidence>
<reference evidence="2 3" key="1">
    <citation type="journal article" date="2014" name="Genome Announc.">
        <title>Trypanosoma cruzi Clone Dm28c Draft Genome Sequence.</title>
        <authorList>
            <person name="Grisard E.C."/>
            <person name="Teixeira S.M."/>
            <person name="de Almeida L.G."/>
            <person name="Stoco P.H."/>
            <person name="Gerber A.L."/>
            <person name="Talavera-Lopez C."/>
            <person name="Lima O.C."/>
            <person name="Andersson B."/>
            <person name="de Vasconcelos A.T."/>
        </authorList>
    </citation>
    <scope>NUCLEOTIDE SEQUENCE [LARGE SCALE GENOMIC DNA]</scope>
    <source>
        <strain evidence="2 3">Dm28c</strain>
    </source>
</reference>
<dbReference type="VEuPathDB" id="TriTrypDB:TCDM_07592"/>
<comment type="caution">
    <text evidence="2">The sequence shown here is derived from an EMBL/GenBank/DDBJ whole genome shotgun (WGS) entry which is preliminary data.</text>
</comment>
<feature type="region of interest" description="Disordered" evidence="1">
    <location>
        <begin position="527"/>
        <end position="572"/>
    </location>
</feature>
<dbReference type="SUPFAM" id="SSF52047">
    <property type="entry name" value="RNI-like"/>
    <property type="match status" value="1"/>
</dbReference>
<feature type="region of interest" description="Disordered" evidence="1">
    <location>
        <begin position="373"/>
        <end position="404"/>
    </location>
</feature>
<feature type="compositionally biased region" description="Polar residues" evidence="1">
    <location>
        <begin position="543"/>
        <end position="562"/>
    </location>
</feature>
<dbReference type="InterPro" id="IPR032675">
    <property type="entry name" value="LRR_dom_sf"/>
</dbReference>
<dbReference type="Gene3D" id="3.80.10.10">
    <property type="entry name" value="Ribonuclease Inhibitor"/>
    <property type="match status" value="1"/>
</dbReference>
<dbReference type="PANTHER" id="PTHR24110">
    <property type="entry name" value="CENTROSOMAL PROTEIN OF 78 KDA"/>
    <property type="match status" value="1"/>
</dbReference>
<name>V5BIN7_TRYCR</name>
<feature type="compositionally biased region" description="Polar residues" evidence="1">
    <location>
        <begin position="458"/>
        <end position="473"/>
    </location>
</feature>
<dbReference type="PANTHER" id="PTHR24110:SF3">
    <property type="entry name" value="CENTROSOMAL PROTEIN OF 78 KDA"/>
    <property type="match status" value="1"/>
</dbReference>
<evidence type="ECO:0000313" key="3">
    <source>
        <dbReference type="Proteomes" id="UP000017861"/>
    </source>
</evidence>
<gene>
    <name evidence="2" type="ORF">TCDM_07592</name>
</gene>